<dbReference type="HAMAP" id="MF_01348">
    <property type="entry name" value="Ycf48"/>
    <property type="match status" value="1"/>
</dbReference>
<dbReference type="InterPro" id="IPR016705">
    <property type="entry name" value="Ycf48/Hcf136"/>
</dbReference>
<keyword evidence="3 4" id="KW-0604">Photosystem II</keyword>
<dbReference type="Proteomes" id="UP000729701">
    <property type="component" value="Unassembled WGS sequence"/>
</dbReference>
<comment type="function">
    <text evidence="4">A factor required for optimal assembly of photosystem II (PSII), acting in the early stages of PSII assembly. Also plays a role in replacement of photodamaged D1 (psbA). Assists YidC in synthesis of chlorophyll-binding proteins.</text>
</comment>
<feature type="domain" description="Photosynthesis system II assembly factor Ycf48/Hcf136-like" evidence="6">
    <location>
        <begin position="28"/>
        <end position="329"/>
    </location>
</feature>
<dbReference type="Pfam" id="PF14870">
    <property type="entry name" value="PSII_BNR"/>
    <property type="match status" value="1"/>
</dbReference>
<protein>
    <recommendedName>
        <fullName evidence="4 5">Photosystem II assembly protein Ycf48</fullName>
    </recommendedName>
</protein>
<evidence type="ECO:0000256" key="2">
    <source>
        <dbReference type="ARBA" id="ARBA00022729"/>
    </source>
</evidence>
<dbReference type="PANTHER" id="PTHR47199:SF2">
    <property type="entry name" value="PHOTOSYSTEM II STABILITY_ASSEMBLY FACTOR HCF136, CHLOROPLASTIC"/>
    <property type="match status" value="1"/>
</dbReference>
<evidence type="ECO:0000313" key="7">
    <source>
        <dbReference type="EMBL" id="MBW4666883.1"/>
    </source>
</evidence>
<dbReference type="GO" id="GO:0009523">
    <property type="term" value="C:photosystem II"/>
    <property type="evidence" value="ECO:0007669"/>
    <property type="project" value="UniProtKB-KW"/>
</dbReference>
<sequence length="341" mass="37421">MGSKFRIWQRIFALVAVVFVCVSCSRVPSTAVNPWKVISIPTEAKLLDLAFTGNPQHAYLVGSNNTLLESNDAGETWQPVKLQLDGEKYRFNTVSFSGQEGWIAGEPGLMLHTTDEGRSWSRIPLSEKLPGSPVSIVALGQNSAEMATDVGAIYKTADGGKNWKAQVEEAVGVVRNMERSADGKYIAVSAKGNFYSTWEPGLNAWQPHNRNSSRKVENMGFAENGQLWMLARGGQVQFSDPANPEEWQKAQYPEVSTSWGLLDIAYRTPDEIWLSGGSGNLLQSSDGGKTWEKDRAVEEVPANLFKIVFFSPENGFIIGDRSGVLLKYQPNVEASAKPESA</sequence>
<reference evidence="7" key="2">
    <citation type="journal article" date="2022" name="Microbiol. Resour. Announc.">
        <title>Metagenome Sequencing to Explore Phylogenomics of Terrestrial Cyanobacteria.</title>
        <authorList>
            <person name="Ward R.D."/>
            <person name="Stajich J.E."/>
            <person name="Johansen J.R."/>
            <person name="Huntemann M."/>
            <person name="Clum A."/>
            <person name="Foster B."/>
            <person name="Foster B."/>
            <person name="Roux S."/>
            <person name="Palaniappan K."/>
            <person name="Varghese N."/>
            <person name="Mukherjee S."/>
            <person name="Reddy T.B.K."/>
            <person name="Daum C."/>
            <person name="Copeland A."/>
            <person name="Chen I.A."/>
            <person name="Ivanova N.N."/>
            <person name="Kyrpides N.C."/>
            <person name="Shapiro N."/>
            <person name="Eloe-Fadrosh E.A."/>
            <person name="Pietrasiak N."/>
        </authorList>
    </citation>
    <scope>NUCLEOTIDE SEQUENCE</scope>
    <source>
        <strain evidence="7">GSE-NOS-MK-12-04C</strain>
    </source>
</reference>
<evidence type="ECO:0000313" key="8">
    <source>
        <dbReference type="Proteomes" id="UP000729701"/>
    </source>
</evidence>
<accession>A0A951UQX4</accession>
<proteinExistence type="inferred from homology"/>
<evidence type="ECO:0000259" key="6">
    <source>
        <dbReference type="Pfam" id="PF14870"/>
    </source>
</evidence>
<comment type="domain">
    <text evidence="4">A 7-bladed beta-propeller torus, about 55 by 55 Angstroms, with a depth of about 25 Angstroms and a central pore.</text>
</comment>
<keyword evidence="4" id="KW-0793">Thylakoid</keyword>
<comment type="caution">
    <text evidence="7">The sequence shown here is derived from an EMBL/GenBank/DDBJ whole genome shotgun (WGS) entry which is preliminary data.</text>
</comment>
<evidence type="ECO:0000256" key="3">
    <source>
        <dbReference type="ARBA" id="ARBA00023276"/>
    </source>
</evidence>
<keyword evidence="1 4" id="KW-0602">Photosynthesis</keyword>
<evidence type="ECO:0000256" key="5">
    <source>
        <dbReference type="PIRNR" id="PIRNR017875"/>
    </source>
</evidence>
<dbReference type="GO" id="GO:0015979">
    <property type="term" value="P:photosynthesis"/>
    <property type="evidence" value="ECO:0007669"/>
    <property type="project" value="UniProtKB-KW"/>
</dbReference>
<dbReference type="PANTHER" id="PTHR47199">
    <property type="entry name" value="PHOTOSYSTEM II STABILITY/ASSEMBLY FACTOR HCF136, CHLOROPLASTIC"/>
    <property type="match status" value="1"/>
</dbReference>
<dbReference type="NCBIfam" id="NF010237">
    <property type="entry name" value="PRK13684.1"/>
    <property type="match status" value="1"/>
</dbReference>
<comment type="similarity">
    <text evidence="4 5">Belongs to the Ycf48 family.</text>
</comment>
<evidence type="ECO:0000256" key="1">
    <source>
        <dbReference type="ARBA" id="ARBA00022531"/>
    </source>
</evidence>
<dbReference type="CDD" id="cd15482">
    <property type="entry name" value="Sialidase_non-viral"/>
    <property type="match status" value="1"/>
</dbReference>
<dbReference type="Gene3D" id="2.130.10.10">
    <property type="entry name" value="YVTN repeat-like/Quinoprotein amine dehydrogenase"/>
    <property type="match status" value="2"/>
</dbReference>
<organism evidence="7 8">
    <name type="scientific">Cyanomargarita calcarea GSE-NOS-MK-12-04C</name>
    <dbReference type="NCBI Taxonomy" id="2839659"/>
    <lineage>
        <taxon>Bacteria</taxon>
        <taxon>Bacillati</taxon>
        <taxon>Cyanobacteriota</taxon>
        <taxon>Cyanophyceae</taxon>
        <taxon>Nostocales</taxon>
        <taxon>Cyanomargaritaceae</taxon>
        <taxon>Cyanomargarita</taxon>
    </lineage>
</organism>
<dbReference type="EMBL" id="JAHHGZ010000004">
    <property type="protein sequence ID" value="MBW4666883.1"/>
    <property type="molecule type" value="Genomic_DNA"/>
</dbReference>
<reference evidence="7" key="1">
    <citation type="submission" date="2021-05" db="EMBL/GenBank/DDBJ databases">
        <authorList>
            <person name="Pietrasiak N."/>
            <person name="Ward R."/>
            <person name="Stajich J.E."/>
            <person name="Kurbessoian T."/>
        </authorList>
    </citation>
    <scope>NUCLEOTIDE SEQUENCE</scope>
    <source>
        <strain evidence="7">GSE-NOS-MK-12-04C</strain>
    </source>
</reference>
<dbReference type="PIRSF" id="PIRSF017875">
    <property type="entry name" value="PSII_HCF136"/>
    <property type="match status" value="1"/>
</dbReference>
<evidence type="ECO:0000256" key="4">
    <source>
        <dbReference type="HAMAP-Rule" id="MF_01348"/>
    </source>
</evidence>
<dbReference type="InterPro" id="IPR028203">
    <property type="entry name" value="PSII_CF48-like_dom"/>
</dbReference>
<comment type="subcellular location">
    <subcellularLocation>
        <location evidence="4">Cellular thylakoid lumen</location>
    </subcellularLocation>
    <text evidence="4">Associated with a PSII precusor complex on the lumenal side of the thylakoid membrane.</text>
</comment>
<name>A0A951UQX4_9CYAN</name>
<gene>
    <name evidence="4" type="primary">ycf48</name>
    <name evidence="7" type="ORF">KME60_05420</name>
</gene>
<dbReference type="InterPro" id="IPR015943">
    <property type="entry name" value="WD40/YVTN_repeat-like_dom_sf"/>
</dbReference>
<keyword evidence="2 4" id="KW-0732">Signal</keyword>
<dbReference type="SUPFAM" id="SSF110296">
    <property type="entry name" value="Oligoxyloglucan reducing end-specific cellobiohydrolase"/>
    <property type="match status" value="1"/>
</dbReference>
<dbReference type="AlphaFoldDB" id="A0A951UQX4"/>
<dbReference type="GO" id="GO:0031979">
    <property type="term" value="C:plasma membrane-derived thylakoid lumen"/>
    <property type="evidence" value="ECO:0007669"/>
    <property type="project" value="UniProtKB-SubCell"/>
</dbReference>